<proteinExistence type="predicted"/>
<dbReference type="Gene3D" id="3.30.70.980">
    <property type="match status" value="1"/>
</dbReference>
<dbReference type="Pfam" id="PF01709">
    <property type="entry name" value="Transcrip_reg"/>
    <property type="match status" value="1"/>
</dbReference>
<protein>
    <recommendedName>
        <fullName evidence="2">TACO1/YebC-like second and third domain-containing protein</fullName>
    </recommendedName>
</protein>
<evidence type="ECO:0000259" key="2">
    <source>
        <dbReference type="Pfam" id="PF01709"/>
    </source>
</evidence>
<name>A0A7S3AWG0_9EUKA</name>
<dbReference type="InterPro" id="IPR048300">
    <property type="entry name" value="TACO1_YebC-like_2nd/3rd_dom"/>
</dbReference>
<dbReference type="InterPro" id="IPR026564">
    <property type="entry name" value="Transcrip_reg_TACO1-like_dom3"/>
</dbReference>
<evidence type="ECO:0000313" key="3">
    <source>
        <dbReference type="EMBL" id="CAE0115191.1"/>
    </source>
</evidence>
<evidence type="ECO:0000256" key="1">
    <source>
        <dbReference type="SAM" id="MobiDB-lite"/>
    </source>
</evidence>
<dbReference type="InterPro" id="IPR029072">
    <property type="entry name" value="YebC-like"/>
</dbReference>
<sequence>MALIEKAMEAGASDIASSSEAEASVEPEDHFVDVWVEPAEAPALRETMSAQGHTPSIDQLVYAPNERVALSDEDQAVLEEALDSFTVVYGFEEVFHNGE</sequence>
<organism evidence="3">
    <name type="scientific">Haptolina ericina</name>
    <dbReference type="NCBI Taxonomy" id="156174"/>
    <lineage>
        <taxon>Eukaryota</taxon>
        <taxon>Haptista</taxon>
        <taxon>Haptophyta</taxon>
        <taxon>Prymnesiophyceae</taxon>
        <taxon>Prymnesiales</taxon>
        <taxon>Prymnesiaceae</taxon>
        <taxon>Haptolina</taxon>
    </lineage>
</organism>
<feature type="domain" description="TACO1/YebC-like second and third" evidence="2">
    <location>
        <begin position="2"/>
        <end position="97"/>
    </location>
</feature>
<reference evidence="3" key="1">
    <citation type="submission" date="2021-01" db="EMBL/GenBank/DDBJ databases">
        <authorList>
            <person name="Corre E."/>
            <person name="Pelletier E."/>
            <person name="Niang G."/>
            <person name="Scheremetjew M."/>
            <person name="Finn R."/>
            <person name="Kale V."/>
            <person name="Holt S."/>
            <person name="Cochrane G."/>
            <person name="Meng A."/>
            <person name="Brown T."/>
            <person name="Cohen L."/>
        </authorList>
    </citation>
    <scope>NUCLEOTIDE SEQUENCE</scope>
    <source>
        <strain evidence="3">CCMP281</strain>
    </source>
</reference>
<feature type="region of interest" description="Disordered" evidence="1">
    <location>
        <begin position="8"/>
        <end position="27"/>
    </location>
</feature>
<dbReference type="AlphaFoldDB" id="A0A7S3AWG0"/>
<dbReference type="EMBL" id="HBHX01028423">
    <property type="protein sequence ID" value="CAE0115191.1"/>
    <property type="molecule type" value="Transcribed_RNA"/>
</dbReference>
<accession>A0A7S3AWG0</accession>
<gene>
    <name evidence="3" type="ORF">HERI1096_LOCUS15876</name>
</gene>
<feature type="compositionally biased region" description="Low complexity" evidence="1">
    <location>
        <begin position="9"/>
        <end position="24"/>
    </location>
</feature>
<dbReference type="SUPFAM" id="SSF75625">
    <property type="entry name" value="YebC-like"/>
    <property type="match status" value="1"/>
</dbReference>